<evidence type="ECO:0000313" key="1">
    <source>
        <dbReference type="EMBL" id="GAA0352695.1"/>
    </source>
</evidence>
<dbReference type="PANTHER" id="PTHR12736:SF7">
    <property type="entry name" value="LANC-LIKE PROTEIN 3"/>
    <property type="match status" value="1"/>
</dbReference>
<evidence type="ECO:0000313" key="2">
    <source>
        <dbReference type="Proteomes" id="UP001501757"/>
    </source>
</evidence>
<comment type="caution">
    <text evidence="1">The sequence shown here is derived from an EMBL/GenBank/DDBJ whole genome shotgun (WGS) entry which is preliminary data.</text>
</comment>
<name>A0ABN0X1C8_9ALTE</name>
<dbReference type="SUPFAM" id="SSF158745">
    <property type="entry name" value="LanC-like"/>
    <property type="match status" value="1"/>
</dbReference>
<dbReference type="Proteomes" id="UP001501757">
    <property type="component" value="Unassembled WGS sequence"/>
</dbReference>
<organism evidence="1 2">
    <name type="scientific">Bowmanella denitrificans</name>
    <dbReference type="NCBI Taxonomy" id="366582"/>
    <lineage>
        <taxon>Bacteria</taxon>
        <taxon>Pseudomonadati</taxon>
        <taxon>Pseudomonadota</taxon>
        <taxon>Gammaproteobacteria</taxon>
        <taxon>Alteromonadales</taxon>
        <taxon>Alteromonadaceae</taxon>
        <taxon>Bowmanella</taxon>
    </lineage>
</organism>
<reference evidence="1 2" key="1">
    <citation type="journal article" date="2019" name="Int. J. Syst. Evol. Microbiol.">
        <title>The Global Catalogue of Microorganisms (GCM) 10K type strain sequencing project: providing services to taxonomists for standard genome sequencing and annotation.</title>
        <authorList>
            <consortium name="The Broad Institute Genomics Platform"/>
            <consortium name="The Broad Institute Genome Sequencing Center for Infectious Disease"/>
            <person name="Wu L."/>
            <person name="Ma J."/>
        </authorList>
    </citation>
    <scope>NUCLEOTIDE SEQUENCE [LARGE SCALE GENOMIC DNA]</scope>
    <source>
        <strain evidence="1 2">JCM 13378</strain>
    </source>
</reference>
<evidence type="ECO:0008006" key="3">
    <source>
        <dbReference type="Google" id="ProtNLM"/>
    </source>
</evidence>
<gene>
    <name evidence="1" type="ORF">GCM10009092_16320</name>
</gene>
<dbReference type="RefSeq" id="WP_343843961.1">
    <property type="nucleotide sequence ID" value="NZ_BAAAEI010000006.1"/>
</dbReference>
<protein>
    <recommendedName>
        <fullName evidence="3">Lanthionine synthetase C-like protein</fullName>
    </recommendedName>
</protein>
<dbReference type="PRINTS" id="PR01950">
    <property type="entry name" value="LANCSUPER"/>
</dbReference>
<proteinExistence type="predicted"/>
<keyword evidence="2" id="KW-1185">Reference proteome</keyword>
<dbReference type="Pfam" id="PF05147">
    <property type="entry name" value="LANC_like"/>
    <property type="match status" value="1"/>
</dbReference>
<dbReference type="Gene3D" id="1.50.10.20">
    <property type="match status" value="1"/>
</dbReference>
<dbReference type="PRINTS" id="PR01955">
    <property type="entry name" value="LANCFRANKIA"/>
</dbReference>
<dbReference type="PANTHER" id="PTHR12736">
    <property type="entry name" value="LANC-LIKE PROTEIN"/>
    <property type="match status" value="1"/>
</dbReference>
<dbReference type="EMBL" id="BAAAEI010000006">
    <property type="protein sequence ID" value="GAA0352695.1"/>
    <property type="molecule type" value="Genomic_DNA"/>
</dbReference>
<dbReference type="InterPro" id="IPR007822">
    <property type="entry name" value="LANC-like"/>
</dbReference>
<accession>A0ABN0X1C8</accession>
<dbReference type="SMART" id="SM01260">
    <property type="entry name" value="LANC_like"/>
    <property type="match status" value="1"/>
</dbReference>
<sequence length="400" mass="44514">MSALISSEQQHQQCLHILRQITDRIDSELLSVRNWGLCGGVAGLILFLVEMEANYPDTLGMDKIESLIDALQSNCDLKTLPPRLDMGLLGIAWLREHLQQRFGDDDDVNADIDQLILNALSVDTWSGEYELLAGLAGFGLYASKRSGYDSGKRMIEKVVQHLQSLMVETPQGLAWPSAPTSAYHSDGNSEQVEFNLGLAHGNASVLGCLTHIYRCQPTLEHERLLRGSADWLLAQRNPADTGSYFSYNNRRVMRSRIGWCYGDIGNALVLWRAGKALEDQRIQNAAKDIAVACTTRRDFKLTSCYDAGICHGSAGNMLIFQTLHDEMQHPALLDYAQFWLQQTFDYAQKEPNLDGLRRFDGEADEYQDCPGMLEGLAGVGLCLLAAVGHDSSWKESLLLE</sequence>